<feature type="compositionally biased region" description="Basic and acidic residues" evidence="1">
    <location>
        <begin position="586"/>
        <end position="595"/>
    </location>
</feature>
<proteinExistence type="predicted"/>
<feature type="transmembrane region" description="Helical" evidence="2">
    <location>
        <begin position="83"/>
        <end position="105"/>
    </location>
</feature>
<dbReference type="InterPro" id="IPR017395">
    <property type="entry name" value="Chlorophyllase-like"/>
</dbReference>
<evidence type="ECO:0000313" key="4">
    <source>
        <dbReference type="Proteomes" id="UP000574133"/>
    </source>
</evidence>
<keyword evidence="4" id="KW-1185">Reference proteome</keyword>
<keyword evidence="2" id="KW-1133">Transmembrane helix</keyword>
<gene>
    <name evidence="3" type="ORF">H4Q31_05030</name>
</gene>
<sequence length="756" mass="80324">MNIEINQASVPKRSSRFEAGLWRAAAGGMWIACSLGAAVGALGVPTGLGAGVDVPAAIALNAAALALVCVLFAWLFRICRWQLPALTIGSAVYSVALLTFILYFANIAWPYALLVSSVYLGVGAGAGWLAGVLFSRRHAWRFKLASLLAALVLLAGVGYAAVGGPSAAGDPWTGAARGAADKAVSALADSGQLSPAEAAELSAAEDPSLPGPYAYSTFTYGSGTNRQRAEFGSQADLKSAPADASAYIGASEWPWQRKLFWGFGRDRLPLNGTVWMPEGDGPFPVVLIVHGNHSMEDFSDEGYAYLGELLASRGFAAVSVDENFLNYSVWSGIPNQDQKVRAWLLLKHIGQLQQFASDASTPLYGKLDFERVALVGHSRGGQAVAMAADRGPWFGSAPGLPAEDSYTIRAVVALAPTDVVVDGRSASLRDIAYLLLQGAGDGDISNFDGERQYNRVSYSPSSAAFKSSLYIAGANHGQFNTTWGARDDSLPAGLFLSKPDLSGEEQRQIAKVYVSAFLESALHGQDAYEALFRDYRAGAAFLPAAVLYNQFENGSFQYIARFENADDKSRPSPTVTAGAAGMTQWSREEAKDRQGRGQGNHGVELQWEAAGGSYTLESDAGAFPMPSAAGGSAKLIFSMADLTWELNGAASAGIAPRVSVTAEDAQGQTASVPLDRIMPVQPAARTKFTWLNGLDRAFNKGKYEHTAQAAFQTYEIPLDRFVQANPELEADRITRIAFVFADGPGRAMLDDIGFGH</sequence>
<reference evidence="3 4" key="1">
    <citation type="submission" date="2020-08" db="EMBL/GenBank/DDBJ databases">
        <title>Cohnella phylogeny.</title>
        <authorList>
            <person name="Dunlap C."/>
        </authorList>
    </citation>
    <scope>NUCLEOTIDE SEQUENCE [LARGE SCALE GENOMIC DNA]</scope>
    <source>
        <strain evidence="3 4">DSM 103658</strain>
    </source>
</reference>
<dbReference type="SUPFAM" id="SSF53474">
    <property type="entry name" value="alpha/beta-Hydrolases"/>
    <property type="match status" value="1"/>
</dbReference>
<dbReference type="InterPro" id="IPR029058">
    <property type="entry name" value="AB_hydrolase_fold"/>
</dbReference>
<keyword evidence="2" id="KW-0472">Membrane</keyword>
<dbReference type="Gene3D" id="3.40.50.1820">
    <property type="entry name" value="alpha/beta hydrolase"/>
    <property type="match status" value="1"/>
</dbReference>
<dbReference type="EMBL" id="JACJVN010000021">
    <property type="protein sequence ID" value="MBB6676690.1"/>
    <property type="molecule type" value="Genomic_DNA"/>
</dbReference>
<dbReference type="Proteomes" id="UP000574133">
    <property type="component" value="Unassembled WGS sequence"/>
</dbReference>
<feature type="transmembrane region" description="Helical" evidence="2">
    <location>
        <begin position="56"/>
        <end position="76"/>
    </location>
</feature>
<feature type="transmembrane region" description="Helical" evidence="2">
    <location>
        <begin position="144"/>
        <end position="162"/>
    </location>
</feature>
<dbReference type="GO" id="GO:0016787">
    <property type="term" value="F:hydrolase activity"/>
    <property type="evidence" value="ECO:0007669"/>
    <property type="project" value="UniProtKB-KW"/>
</dbReference>
<evidence type="ECO:0000256" key="1">
    <source>
        <dbReference type="SAM" id="MobiDB-lite"/>
    </source>
</evidence>
<dbReference type="PANTHER" id="PTHR33428:SF14">
    <property type="entry name" value="CARBOXYLESTERASE TYPE B DOMAIN-CONTAINING PROTEIN"/>
    <property type="match status" value="1"/>
</dbReference>
<dbReference type="Pfam" id="PF07224">
    <property type="entry name" value="Chlorophyllase"/>
    <property type="match status" value="1"/>
</dbReference>
<dbReference type="PANTHER" id="PTHR33428">
    <property type="entry name" value="CHLOROPHYLLASE-2, CHLOROPLASTIC"/>
    <property type="match status" value="1"/>
</dbReference>
<comment type="caution">
    <text evidence="3">The sequence shown here is derived from an EMBL/GenBank/DDBJ whole genome shotgun (WGS) entry which is preliminary data.</text>
</comment>
<evidence type="ECO:0000313" key="3">
    <source>
        <dbReference type="EMBL" id="MBB6676690.1"/>
    </source>
</evidence>
<keyword evidence="2" id="KW-0812">Transmembrane</keyword>
<dbReference type="RefSeq" id="WP_185177983.1">
    <property type="nucleotide sequence ID" value="NZ_CBCSEP010000003.1"/>
</dbReference>
<feature type="transmembrane region" description="Helical" evidence="2">
    <location>
        <begin position="21"/>
        <end position="44"/>
    </location>
</feature>
<organism evidence="3 4">
    <name type="scientific">Cohnella lubricantis</name>
    <dbReference type="NCBI Taxonomy" id="2163172"/>
    <lineage>
        <taxon>Bacteria</taxon>
        <taxon>Bacillati</taxon>
        <taxon>Bacillota</taxon>
        <taxon>Bacilli</taxon>
        <taxon>Bacillales</taxon>
        <taxon>Paenibacillaceae</taxon>
        <taxon>Cohnella</taxon>
    </lineage>
</organism>
<keyword evidence="3" id="KW-0378">Hydrolase</keyword>
<evidence type="ECO:0000256" key="2">
    <source>
        <dbReference type="SAM" id="Phobius"/>
    </source>
</evidence>
<dbReference type="AlphaFoldDB" id="A0A841TBS2"/>
<name>A0A841TBS2_9BACL</name>
<feature type="region of interest" description="Disordered" evidence="1">
    <location>
        <begin position="566"/>
        <end position="600"/>
    </location>
</feature>
<accession>A0A841TBS2</accession>
<protein>
    <submittedName>
        <fullName evidence="3">Alpha/beta hydrolase</fullName>
    </submittedName>
</protein>
<feature type="transmembrane region" description="Helical" evidence="2">
    <location>
        <begin position="111"/>
        <end position="132"/>
    </location>
</feature>